<dbReference type="CDD" id="cd04187">
    <property type="entry name" value="DPM1_like_bac"/>
    <property type="match status" value="1"/>
</dbReference>
<evidence type="ECO:0000256" key="6">
    <source>
        <dbReference type="ARBA" id="ARBA00022989"/>
    </source>
</evidence>
<dbReference type="InterPro" id="IPR050256">
    <property type="entry name" value="Glycosyltransferase_2"/>
</dbReference>
<evidence type="ECO:0000256" key="4">
    <source>
        <dbReference type="ARBA" id="ARBA00022692"/>
    </source>
</evidence>
<sequence length="268" mass="29006">MEHAADHSIAIVVPVHNEAANIEPLLCEIRAAMAGLDYEIVYVDDGSTDATAAILAAQARKNTDLRVIRHRASCGQSAAIITGVRAADATWIATLDGDGQNDPADIPAMFEAARRSDRPGTPVLIAGHRQRRQDDAIKLLSSRIANKVRARLLGDATPDTGCGLKLFRRKTFMSLPQFDHMHRFLPALVIRAGGVVISHPVGHRPRHAGASHYGTWGRLKVGVVDLAGVAWLQRRWNRPDIVIGATAQTNGPAKVDRGIVARPLEHSH</sequence>
<dbReference type="InterPro" id="IPR001173">
    <property type="entry name" value="Glyco_trans_2-like"/>
</dbReference>
<evidence type="ECO:0000256" key="3">
    <source>
        <dbReference type="ARBA" id="ARBA00022679"/>
    </source>
</evidence>
<dbReference type="Proteomes" id="UP000186308">
    <property type="component" value="Unassembled WGS sequence"/>
</dbReference>
<dbReference type="Pfam" id="PF00535">
    <property type="entry name" value="Glycos_transf_2"/>
    <property type="match status" value="1"/>
</dbReference>
<accession>A0A8G2CKH5</accession>
<evidence type="ECO:0000313" key="9">
    <source>
        <dbReference type="EMBL" id="SIQ77162.1"/>
    </source>
</evidence>
<dbReference type="SUPFAM" id="SSF53448">
    <property type="entry name" value="Nucleotide-diphospho-sugar transferases"/>
    <property type="match status" value="1"/>
</dbReference>
<dbReference type="PANTHER" id="PTHR48090">
    <property type="entry name" value="UNDECAPRENYL-PHOSPHATE 4-DEOXY-4-FORMAMIDO-L-ARABINOSE TRANSFERASE-RELATED"/>
    <property type="match status" value="1"/>
</dbReference>
<dbReference type="Gene3D" id="3.90.550.10">
    <property type="entry name" value="Spore Coat Polysaccharide Biosynthesis Protein SpsA, Chain A"/>
    <property type="match status" value="1"/>
</dbReference>
<keyword evidence="3 9" id="KW-0808">Transferase</keyword>
<evidence type="ECO:0000259" key="8">
    <source>
        <dbReference type="Pfam" id="PF00535"/>
    </source>
</evidence>
<dbReference type="OrthoDB" id="9807795at2"/>
<dbReference type="AlphaFoldDB" id="A0A8G2CKH5"/>
<organism evidence="9 10">
    <name type="scientific">Acidiphilium rubrum</name>
    <dbReference type="NCBI Taxonomy" id="526"/>
    <lineage>
        <taxon>Bacteria</taxon>
        <taxon>Pseudomonadati</taxon>
        <taxon>Pseudomonadota</taxon>
        <taxon>Alphaproteobacteria</taxon>
        <taxon>Acetobacterales</taxon>
        <taxon>Acidocellaceae</taxon>
        <taxon>Acidiphilium</taxon>
    </lineage>
</organism>
<feature type="domain" description="Glycosyltransferase 2-like" evidence="8">
    <location>
        <begin position="11"/>
        <end position="172"/>
    </location>
</feature>
<reference evidence="9 10" key="1">
    <citation type="submission" date="2017-01" db="EMBL/GenBank/DDBJ databases">
        <authorList>
            <person name="Varghese N."/>
            <person name="Submissions S."/>
        </authorList>
    </citation>
    <scope>NUCLEOTIDE SEQUENCE [LARGE SCALE GENOMIC DNA]</scope>
    <source>
        <strain evidence="9 10">ATCC 35905</strain>
    </source>
</reference>
<evidence type="ECO:0000256" key="5">
    <source>
        <dbReference type="ARBA" id="ARBA00022985"/>
    </source>
</evidence>
<dbReference type="GO" id="GO:0005886">
    <property type="term" value="C:plasma membrane"/>
    <property type="evidence" value="ECO:0007669"/>
    <property type="project" value="TreeGrafter"/>
</dbReference>
<comment type="caution">
    <text evidence="9">The sequence shown here is derived from an EMBL/GenBank/DDBJ whole genome shotgun (WGS) entry which is preliminary data.</text>
</comment>
<name>A0A8G2CKH5_ACIRU</name>
<keyword evidence="7" id="KW-0472">Membrane</keyword>
<dbReference type="GO" id="GO:0099621">
    <property type="term" value="F:undecaprenyl-phosphate 4-deoxy-4-formamido-L-arabinose transferase activity"/>
    <property type="evidence" value="ECO:0007669"/>
    <property type="project" value="TreeGrafter"/>
</dbReference>
<dbReference type="FunFam" id="3.90.550.10:FF:000170">
    <property type="entry name" value="Dolichol-phosphate mannosyltransferase"/>
    <property type="match status" value="1"/>
</dbReference>
<keyword evidence="4" id="KW-0812">Transmembrane</keyword>
<proteinExistence type="predicted"/>
<evidence type="ECO:0000256" key="1">
    <source>
        <dbReference type="ARBA" id="ARBA00022475"/>
    </source>
</evidence>
<keyword evidence="6" id="KW-1133">Transmembrane helix</keyword>
<dbReference type="EMBL" id="FTNE01000009">
    <property type="protein sequence ID" value="SIQ77162.1"/>
    <property type="molecule type" value="Genomic_DNA"/>
</dbReference>
<keyword evidence="5" id="KW-0448">Lipopolysaccharide biosynthesis</keyword>
<dbReference type="RefSeq" id="WP_029311059.1">
    <property type="nucleotide sequence ID" value="NZ_FTNE01000009.1"/>
</dbReference>
<dbReference type="GO" id="GO:0009103">
    <property type="term" value="P:lipopolysaccharide biosynthetic process"/>
    <property type="evidence" value="ECO:0007669"/>
    <property type="project" value="UniProtKB-KW"/>
</dbReference>
<evidence type="ECO:0000313" key="10">
    <source>
        <dbReference type="Proteomes" id="UP000186308"/>
    </source>
</evidence>
<keyword evidence="1" id="KW-1003">Cell membrane</keyword>
<protein>
    <submittedName>
        <fullName evidence="9">Dolichol-phosphate mannosyltransferase</fullName>
    </submittedName>
</protein>
<evidence type="ECO:0000256" key="2">
    <source>
        <dbReference type="ARBA" id="ARBA00022676"/>
    </source>
</evidence>
<keyword evidence="10" id="KW-1185">Reference proteome</keyword>
<dbReference type="InterPro" id="IPR029044">
    <property type="entry name" value="Nucleotide-diphossugar_trans"/>
</dbReference>
<gene>
    <name evidence="9" type="ORF">SAMN05421828_10943</name>
</gene>
<dbReference type="PANTHER" id="PTHR48090:SF3">
    <property type="entry name" value="UNDECAPRENYL-PHOSPHATE 4-DEOXY-4-FORMAMIDO-L-ARABINOSE TRANSFERASE"/>
    <property type="match status" value="1"/>
</dbReference>
<evidence type="ECO:0000256" key="7">
    <source>
        <dbReference type="ARBA" id="ARBA00023136"/>
    </source>
</evidence>
<keyword evidence="2 9" id="KW-0328">Glycosyltransferase</keyword>